<gene>
    <name evidence="8" type="ORF">AMORRO_LOCUS17304</name>
</gene>
<feature type="compositionally biased region" description="Basic and acidic residues" evidence="5">
    <location>
        <begin position="1"/>
        <end position="11"/>
    </location>
</feature>
<dbReference type="SMART" id="SM00717">
    <property type="entry name" value="SANT"/>
    <property type="match status" value="1"/>
</dbReference>
<dbReference type="InterPro" id="IPR051575">
    <property type="entry name" value="Myb-like_DNA-bd"/>
</dbReference>
<dbReference type="PANTHER" id="PTHR46621:SF1">
    <property type="entry name" value="SNRNA-ACTIVATING PROTEIN COMPLEX SUBUNIT 4"/>
    <property type="match status" value="1"/>
</dbReference>
<evidence type="ECO:0000313" key="8">
    <source>
        <dbReference type="EMBL" id="CAG8780862.1"/>
    </source>
</evidence>
<evidence type="ECO:0000256" key="5">
    <source>
        <dbReference type="SAM" id="MobiDB-lite"/>
    </source>
</evidence>
<keyword evidence="9" id="KW-1185">Reference proteome</keyword>
<keyword evidence="2" id="KW-0238">DNA-binding</keyword>
<evidence type="ECO:0000256" key="2">
    <source>
        <dbReference type="ARBA" id="ARBA00023125"/>
    </source>
</evidence>
<feature type="region of interest" description="Disordered" evidence="5">
    <location>
        <begin position="1"/>
        <end position="23"/>
    </location>
</feature>
<dbReference type="Gene3D" id="1.10.10.60">
    <property type="entry name" value="Homeodomain-like"/>
    <property type="match status" value="2"/>
</dbReference>
<keyword evidence="4" id="KW-0539">Nucleus</keyword>
<feature type="domain" description="Myb-like" evidence="6">
    <location>
        <begin position="10"/>
        <end position="55"/>
    </location>
</feature>
<proteinExistence type="predicted"/>
<dbReference type="InterPro" id="IPR017930">
    <property type="entry name" value="Myb_dom"/>
</dbReference>
<dbReference type="PANTHER" id="PTHR46621">
    <property type="entry name" value="SNRNA-ACTIVATING PROTEIN COMPLEX SUBUNIT 4"/>
    <property type="match status" value="1"/>
</dbReference>
<dbReference type="PROSITE" id="PS50090">
    <property type="entry name" value="MYB_LIKE"/>
    <property type="match status" value="2"/>
</dbReference>
<dbReference type="Pfam" id="PF00249">
    <property type="entry name" value="Myb_DNA-binding"/>
    <property type="match status" value="2"/>
</dbReference>
<evidence type="ECO:0000259" key="6">
    <source>
        <dbReference type="PROSITE" id="PS50090"/>
    </source>
</evidence>
<comment type="caution">
    <text evidence="8">The sequence shown here is derived from an EMBL/GenBank/DDBJ whole genome shotgun (WGS) entry which is preliminary data.</text>
</comment>
<dbReference type="InterPro" id="IPR001005">
    <property type="entry name" value="SANT/Myb"/>
</dbReference>
<dbReference type="GO" id="GO:0042796">
    <property type="term" value="P:snRNA transcription by RNA polymerase III"/>
    <property type="evidence" value="ECO:0007669"/>
    <property type="project" value="TreeGrafter"/>
</dbReference>
<feature type="non-terminal residue" evidence="8">
    <location>
        <position position="102"/>
    </location>
</feature>
<reference evidence="8" key="1">
    <citation type="submission" date="2021-06" db="EMBL/GenBank/DDBJ databases">
        <authorList>
            <person name="Kallberg Y."/>
            <person name="Tangrot J."/>
            <person name="Rosling A."/>
        </authorList>
    </citation>
    <scope>NUCLEOTIDE SEQUENCE</scope>
    <source>
        <strain evidence="8">CL551</strain>
    </source>
</reference>
<evidence type="ECO:0000259" key="7">
    <source>
        <dbReference type="PROSITE" id="PS51294"/>
    </source>
</evidence>
<dbReference type="GO" id="GO:0001006">
    <property type="term" value="F:RNA polymerase III type 3 promoter sequence-specific DNA binding"/>
    <property type="evidence" value="ECO:0007669"/>
    <property type="project" value="TreeGrafter"/>
</dbReference>
<dbReference type="OrthoDB" id="2143914at2759"/>
<dbReference type="EMBL" id="CAJVPV010052578">
    <property type="protein sequence ID" value="CAG8780862.1"/>
    <property type="molecule type" value="Genomic_DNA"/>
</dbReference>
<dbReference type="CDD" id="cd00167">
    <property type="entry name" value="SANT"/>
    <property type="match status" value="2"/>
</dbReference>
<dbReference type="GO" id="GO:0042795">
    <property type="term" value="P:snRNA transcription by RNA polymerase II"/>
    <property type="evidence" value="ECO:0007669"/>
    <property type="project" value="TreeGrafter"/>
</dbReference>
<protein>
    <submittedName>
        <fullName evidence="8">11862_t:CDS:1</fullName>
    </submittedName>
</protein>
<dbReference type="InterPro" id="IPR009057">
    <property type="entry name" value="Homeodomain-like_sf"/>
</dbReference>
<dbReference type="AlphaFoldDB" id="A0A9N9JG84"/>
<evidence type="ECO:0000313" key="9">
    <source>
        <dbReference type="Proteomes" id="UP000789342"/>
    </source>
</evidence>
<sequence length="102" mass="12045">LHLEMPEETSKRASKHPWTPQEDELLKNKIKEHGTSWAKIATYFNDRDAQSCKNRHQYLKRRPADWSEEEDLSLKQAMKDHGKLFAEAWKAVADDVPNKTWQ</sequence>
<feature type="non-terminal residue" evidence="8">
    <location>
        <position position="1"/>
    </location>
</feature>
<keyword evidence="1" id="KW-0805">Transcription regulation</keyword>
<organism evidence="8 9">
    <name type="scientific">Acaulospora morrowiae</name>
    <dbReference type="NCBI Taxonomy" id="94023"/>
    <lineage>
        <taxon>Eukaryota</taxon>
        <taxon>Fungi</taxon>
        <taxon>Fungi incertae sedis</taxon>
        <taxon>Mucoromycota</taxon>
        <taxon>Glomeromycotina</taxon>
        <taxon>Glomeromycetes</taxon>
        <taxon>Diversisporales</taxon>
        <taxon>Acaulosporaceae</taxon>
        <taxon>Acaulospora</taxon>
    </lineage>
</organism>
<evidence type="ECO:0000256" key="3">
    <source>
        <dbReference type="ARBA" id="ARBA00023163"/>
    </source>
</evidence>
<dbReference type="SUPFAM" id="SSF46689">
    <property type="entry name" value="Homeodomain-like"/>
    <property type="match status" value="1"/>
</dbReference>
<dbReference type="Proteomes" id="UP000789342">
    <property type="component" value="Unassembled WGS sequence"/>
</dbReference>
<keyword evidence="3" id="KW-0804">Transcription</keyword>
<accession>A0A9N9JG84</accession>
<name>A0A9N9JG84_9GLOM</name>
<dbReference type="PROSITE" id="PS51294">
    <property type="entry name" value="HTH_MYB"/>
    <property type="match status" value="1"/>
</dbReference>
<dbReference type="GO" id="GO:0019185">
    <property type="term" value="C:snRNA-activating protein complex"/>
    <property type="evidence" value="ECO:0007669"/>
    <property type="project" value="TreeGrafter"/>
</dbReference>
<evidence type="ECO:0000256" key="1">
    <source>
        <dbReference type="ARBA" id="ARBA00023015"/>
    </source>
</evidence>
<feature type="domain" description="HTH myb-type" evidence="7">
    <location>
        <begin position="10"/>
        <end position="63"/>
    </location>
</feature>
<feature type="domain" description="Myb-like" evidence="6">
    <location>
        <begin position="58"/>
        <end position="102"/>
    </location>
</feature>
<dbReference type="GO" id="GO:0000978">
    <property type="term" value="F:RNA polymerase II cis-regulatory region sequence-specific DNA binding"/>
    <property type="evidence" value="ECO:0007669"/>
    <property type="project" value="TreeGrafter"/>
</dbReference>
<evidence type="ECO:0000256" key="4">
    <source>
        <dbReference type="ARBA" id="ARBA00023242"/>
    </source>
</evidence>